<dbReference type="EMBL" id="MU630482">
    <property type="protein sequence ID" value="KAJ1253942.1"/>
    <property type="molecule type" value="Genomic_DNA"/>
</dbReference>
<protein>
    <submittedName>
        <fullName evidence="2">Uncharacterized protein</fullName>
    </submittedName>
</protein>
<evidence type="ECO:0000313" key="2">
    <source>
        <dbReference type="EMBL" id="KAJ1253942.1"/>
    </source>
</evidence>
<evidence type="ECO:0000256" key="1">
    <source>
        <dbReference type="SAM" id="MobiDB-lite"/>
    </source>
</evidence>
<name>A0A9W7X8F5_9POAL</name>
<keyword evidence="3" id="KW-1185">Reference proteome</keyword>
<dbReference type="AlphaFoldDB" id="A0A9W7X8F5"/>
<evidence type="ECO:0000313" key="3">
    <source>
        <dbReference type="Proteomes" id="UP001164776"/>
    </source>
</evidence>
<dbReference type="Proteomes" id="UP001164776">
    <property type="component" value="Unassembled WGS sequence"/>
</dbReference>
<gene>
    <name evidence="2" type="ORF">BS78_K149100</name>
</gene>
<feature type="region of interest" description="Disordered" evidence="1">
    <location>
        <begin position="51"/>
        <end position="74"/>
    </location>
</feature>
<reference evidence="2 3" key="1">
    <citation type="submission" date="2022-10" db="EMBL/GenBank/DDBJ databases">
        <title>WGS assembly of Paspalum vaginatum 540-79.</title>
        <authorList>
            <person name="Sun G."/>
            <person name="Wase N."/>
            <person name="Shu S."/>
            <person name="Jenkins J."/>
            <person name="Zhou B."/>
            <person name="Torres-Rodriguez J."/>
            <person name="Chen C."/>
            <person name="Sandor L."/>
            <person name="Plott C."/>
            <person name="Yoshinga Y."/>
            <person name="Daum C."/>
            <person name="Qi P."/>
            <person name="Barry K."/>
            <person name="Lipzen A."/>
            <person name="Berry L."/>
            <person name="Pedersen C."/>
            <person name="Gottilla T."/>
            <person name="Foltz A."/>
            <person name="Yu H."/>
            <person name="O'Malley R."/>
            <person name="Zhang C."/>
            <person name="Devos K."/>
            <person name="Sigmon B."/>
            <person name="Yu B."/>
            <person name="Obata T."/>
            <person name="Schmutz J."/>
            <person name="Schnable J."/>
        </authorList>
    </citation>
    <scope>NUCLEOTIDE SEQUENCE [LARGE SCALE GENOMIC DNA]</scope>
    <source>
        <strain evidence="3">cv. 540-79</strain>
    </source>
</reference>
<accession>A0A9W7X8F5</accession>
<organism evidence="2 3">
    <name type="scientific">Paspalum vaginatum</name>
    <name type="common">seashore paspalum</name>
    <dbReference type="NCBI Taxonomy" id="158149"/>
    <lineage>
        <taxon>Eukaryota</taxon>
        <taxon>Viridiplantae</taxon>
        <taxon>Streptophyta</taxon>
        <taxon>Embryophyta</taxon>
        <taxon>Tracheophyta</taxon>
        <taxon>Spermatophyta</taxon>
        <taxon>Magnoliopsida</taxon>
        <taxon>Liliopsida</taxon>
        <taxon>Poales</taxon>
        <taxon>Poaceae</taxon>
        <taxon>PACMAD clade</taxon>
        <taxon>Panicoideae</taxon>
        <taxon>Andropogonodae</taxon>
        <taxon>Paspaleae</taxon>
        <taxon>Paspalinae</taxon>
        <taxon>Paspalum</taxon>
    </lineage>
</organism>
<proteinExistence type="predicted"/>
<comment type="caution">
    <text evidence="2">The sequence shown here is derived from an EMBL/GenBank/DDBJ whole genome shotgun (WGS) entry which is preliminary data.</text>
</comment>
<sequence length="74" mass="7974">MVPLPYKSSTTIADAASPFKIISSQLPLHLRRSRQPRSTFGGGVAALLLDQLSPKAGGTNRPAAAPRQAERHRR</sequence>